<dbReference type="Proteomes" id="UP000536262">
    <property type="component" value="Unassembled WGS sequence"/>
</dbReference>
<comment type="caution">
    <text evidence="3">The sequence shown here is derived from an EMBL/GenBank/DDBJ whole genome shotgun (WGS) entry which is preliminary data.</text>
</comment>
<feature type="domain" description="CHRD" evidence="2">
    <location>
        <begin position="1"/>
        <end position="115"/>
    </location>
</feature>
<evidence type="ECO:0000256" key="1">
    <source>
        <dbReference type="SAM" id="MobiDB-lite"/>
    </source>
</evidence>
<feature type="compositionally biased region" description="Polar residues" evidence="1">
    <location>
        <begin position="16"/>
        <end position="26"/>
    </location>
</feature>
<dbReference type="PROSITE" id="PS50933">
    <property type="entry name" value="CHRD"/>
    <property type="match status" value="1"/>
</dbReference>
<evidence type="ECO:0000313" key="4">
    <source>
        <dbReference type="Proteomes" id="UP000536262"/>
    </source>
</evidence>
<organism evidence="3 4">
    <name type="scientific">Aminobacter aganoensis</name>
    <dbReference type="NCBI Taxonomy" id="83264"/>
    <lineage>
        <taxon>Bacteria</taxon>
        <taxon>Pseudomonadati</taxon>
        <taxon>Pseudomonadota</taxon>
        <taxon>Alphaproteobacteria</taxon>
        <taxon>Hyphomicrobiales</taxon>
        <taxon>Phyllobacteriaceae</taxon>
        <taxon>Aminobacter</taxon>
    </lineage>
</organism>
<evidence type="ECO:0000313" key="3">
    <source>
        <dbReference type="EMBL" id="MBB6357165.1"/>
    </source>
</evidence>
<protein>
    <recommendedName>
        <fullName evidence="2">CHRD domain-containing protein</fullName>
    </recommendedName>
</protein>
<dbReference type="AlphaFoldDB" id="A0A7X0KNH1"/>
<dbReference type="EMBL" id="JACHOU010000020">
    <property type="protein sequence ID" value="MBB6357165.1"/>
    <property type="molecule type" value="Genomic_DNA"/>
</dbReference>
<evidence type="ECO:0000259" key="2">
    <source>
        <dbReference type="PROSITE" id="PS50933"/>
    </source>
</evidence>
<dbReference type="RefSeq" id="WP_343065639.1">
    <property type="nucleotide sequence ID" value="NZ_BAABEG010000004.1"/>
</dbReference>
<gene>
    <name evidence="3" type="ORF">GGR00_004985</name>
</gene>
<keyword evidence="4" id="KW-1185">Reference proteome</keyword>
<feature type="region of interest" description="Disordered" evidence="1">
    <location>
        <begin position="1"/>
        <end position="26"/>
    </location>
</feature>
<proteinExistence type="predicted"/>
<dbReference type="SMART" id="SM00754">
    <property type="entry name" value="CHRD"/>
    <property type="match status" value="1"/>
</dbReference>
<accession>A0A7X0KNH1</accession>
<name>A0A7X0KNH1_9HYPH</name>
<dbReference type="InterPro" id="IPR010895">
    <property type="entry name" value="CHRD"/>
</dbReference>
<dbReference type="Pfam" id="PF07452">
    <property type="entry name" value="CHRD"/>
    <property type="match status" value="1"/>
</dbReference>
<sequence>MKFKADLKAASEVPPTDSTGTGTADVSLDSATKKLTWTVTSTGLTGDATAAHFHGPAAVGENADPVVDISLSVASGSADLTDQQMADLQAGKWYLNIHTQKFPDGEIRGQVEKAQ</sequence>
<reference evidence="3 4" key="1">
    <citation type="submission" date="2020-08" db="EMBL/GenBank/DDBJ databases">
        <title>Genomic Encyclopedia of Type Strains, Phase IV (KMG-IV): sequencing the most valuable type-strain genomes for metagenomic binning, comparative biology and taxonomic classification.</title>
        <authorList>
            <person name="Goeker M."/>
        </authorList>
    </citation>
    <scope>NUCLEOTIDE SEQUENCE [LARGE SCALE GENOMIC DNA]</scope>
    <source>
        <strain evidence="3 4">DSM 7051</strain>
    </source>
</reference>